<keyword evidence="2" id="KW-0282">Flagellum</keyword>
<evidence type="ECO:0000313" key="2">
    <source>
        <dbReference type="EMBL" id="MFC3624971.1"/>
    </source>
</evidence>
<organism evidence="2 3">
    <name type="scientific">Vogesella amnigena</name>
    <dbReference type="NCBI Taxonomy" id="1507449"/>
    <lineage>
        <taxon>Bacteria</taxon>
        <taxon>Pseudomonadati</taxon>
        <taxon>Pseudomonadota</taxon>
        <taxon>Betaproteobacteria</taxon>
        <taxon>Neisseriales</taxon>
        <taxon>Chromobacteriaceae</taxon>
        <taxon>Vogesella</taxon>
    </lineage>
</organism>
<dbReference type="Proteomes" id="UP001595636">
    <property type="component" value="Unassembled WGS sequence"/>
</dbReference>
<dbReference type="Gene3D" id="3.40.50.10610">
    <property type="entry name" value="ABC-type transport auxiliary lipoprotein component"/>
    <property type="match status" value="1"/>
</dbReference>
<sequence length="433" mass="46826">MLTSTLLRAAFGAAFVFLAPLPALAEIYRAEGMASLEVGRVAARQAAIEDALRQIAITHQGGLQGSSQAADGAVVAESLMLGPVSLPGKTRVLSETQRAGMLIVSVEHDTDPPLPAAQQAGATGGGASCQRSALPPGRFLARRIVSTYFSVQQPAQASDLGGIASWFPSQLASKLNQQRDVQALDASQMSLFPQGQVQEPWQAVETVRDIGRRESVQFVLAGRIVDTAVTRKEPRPIAFDQRNDTDQGVYYTGPLSGLLGLSIQPVPVQRRLVVEYWLYDALSGGVLLREQLTREARGNVSMASMHLFDTGTLASSDYGRLIEQTMGEIAAKVRDTMQCLPFSSRVARVEGDKVYLEAGALDGLALRDRLLLYKPRPASEVRRMDGQVLGVPEQVIGDLEIVQVQPRLAVGRMRNSSLKVEAGDWVRFPVRPN</sequence>
<reference evidence="3" key="1">
    <citation type="journal article" date="2019" name="Int. J. Syst. Evol. Microbiol.">
        <title>The Global Catalogue of Microorganisms (GCM) 10K type strain sequencing project: providing services to taxonomists for standard genome sequencing and annotation.</title>
        <authorList>
            <consortium name="The Broad Institute Genomics Platform"/>
            <consortium name="The Broad Institute Genome Sequencing Center for Infectious Disease"/>
            <person name="Wu L."/>
            <person name="Ma J."/>
        </authorList>
    </citation>
    <scope>NUCLEOTIDE SEQUENCE [LARGE SCALE GENOMIC DNA]</scope>
    <source>
        <strain evidence="3">KCTC 42195</strain>
    </source>
</reference>
<name>A0ABV7TNT1_9NEIS</name>
<protein>
    <submittedName>
        <fullName evidence="2">Flagella assembly protein FlgT middle domain-containing protein</fullName>
    </submittedName>
</protein>
<dbReference type="Gene3D" id="3.30.1660.40">
    <property type="entry name" value="FlgT, N-terminal domain"/>
    <property type="match status" value="1"/>
</dbReference>
<keyword evidence="3" id="KW-1185">Reference proteome</keyword>
<dbReference type="Pfam" id="PF16539">
    <property type="entry name" value="FlgT_M"/>
    <property type="match status" value="1"/>
</dbReference>
<comment type="caution">
    <text evidence="2">The sequence shown here is derived from an EMBL/GenBank/DDBJ whole genome shotgun (WGS) entry which is preliminary data.</text>
</comment>
<accession>A0ABV7TNT1</accession>
<dbReference type="InterPro" id="IPR032386">
    <property type="entry name" value="FlgT_M"/>
</dbReference>
<dbReference type="EMBL" id="JBHRYH010000005">
    <property type="protein sequence ID" value="MFC3624971.1"/>
    <property type="molecule type" value="Genomic_DNA"/>
</dbReference>
<evidence type="ECO:0000259" key="1">
    <source>
        <dbReference type="Pfam" id="PF16539"/>
    </source>
</evidence>
<evidence type="ECO:0000313" key="3">
    <source>
        <dbReference type="Proteomes" id="UP001595636"/>
    </source>
</evidence>
<keyword evidence="2" id="KW-0969">Cilium</keyword>
<keyword evidence="2" id="KW-0966">Cell projection</keyword>
<dbReference type="RefSeq" id="WP_390276375.1">
    <property type="nucleotide sequence ID" value="NZ_JBHRYH010000005.1"/>
</dbReference>
<proteinExistence type="predicted"/>
<dbReference type="InterPro" id="IPR038180">
    <property type="entry name" value="FlgT_N_sf"/>
</dbReference>
<feature type="domain" description="Flagellar assembly protein T middle" evidence="1">
    <location>
        <begin position="141"/>
        <end position="303"/>
    </location>
</feature>
<gene>
    <name evidence="2" type="ORF">ACFOKJ_02285</name>
</gene>